<feature type="transmembrane region" description="Helical" evidence="6">
    <location>
        <begin position="113"/>
        <end position="138"/>
    </location>
</feature>
<gene>
    <name evidence="7" type="ORF">SAMN04488122_5499</name>
</gene>
<evidence type="ECO:0000256" key="2">
    <source>
        <dbReference type="ARBA" id="ARBA00022475"/>
    </source>
</evidence>
<feature type="transmembrane region" description="Helical" evidence="6">
    <location>
        <begin position="71"/>
        <end position="92"/>
    </location>
</feature>
<sequence>MGIINITSFVITSFLFIISPGIDTIFILNKSLTHGQKTGLYATLGKVTGVMVHTSFAAFGLSLILAQSATAFTIVKYSGAIYLVYIGITKLFSKQHIINKENQVKFISNKKAYWTALMTNALNPKVAIFFLAFIPQFIKYEYIHDKIPFFLLGAIYAMLSMIWFTGLTFFAATFSAKLKSNPGVGILVNKISGVAIIFMGIKVALTKK</sequence>
<dbReference type="RefSeq" id="WP_089900642.1">
    <property type="nucleotide sequence ID" value="NZ_FOJG01000002.1"/>
</dbReference>
<dbReference type="PIRSF" id="PIRSF006324">
    <property type="entry name" value="LeuE"/>
    <property type="match status" value="1"/>
</dbReference>
<protein>
    <submittedName>
        <fullName evidence="7">Threonine/homoserine/homoserine lactone efflux protein</fullName>
    </submittedName>
</protein>
<name>A0A1I0SCG6_9BACT</name>
<keyword evidence="3 6" id="KW-0812">Transmembrane</keyword>
<evidence type="ECO:0000313" key="8">
    <source>
        <dbReference type="Proteomes" id="UP000199310"/>
    </source>
</evidence>
<dbReference type="PANTHER" id="PTHR30086">
    <property type="entry name" value="ARGININE EXPORTER PROTEIN ARGO"/>
    <property type="match status" value="1"/>
</dbReference>
<keyword evidence="2" id="KW-1003">Cell membrane</keyword>
<evidence type="ECO:0000256" key="4">
    <source>
        <dbReference type="ARBA" id="ARBA00022989"/>
    </source>
</evidence>
<feature type="transmembrane region" description="Helical" evidence="6">
    <location>
        <begin position="40"/>
        <end position="65"/>
    </location>
</feature>
<accession>A0A1I0SCG6</accession>
<proteinExistence type="predicted"/>
<dbReference type="PANTHER" id="PTHR30086:SF20">
    <property type="entry name" value="ARGININE EXPORTER PROTEIN ARGO-RELATED"/>
    <property type="match status" value="1"/>
</dbReference>
<evidence type="ECO:0000256" key="5">
    <source>
        <dbReference type="ARBA" id="ARBA00023136"/>
    </source>
</evidence>
<keyword evidence="8" id="KW-1185">Reference proteome</keyword>
<dbReference type="EMBL" id="FOJG01000002">
    <property type="protein sequence ID" value="SEW53493.1"/>
    <property type="molecule type" value="Genomic_DNA"/>
</dbReference>
<feature type="transmembrane region" description="Helical" evidence="6">
    <location>
        <begin position="150"/>
        <end position="172"/>
    </location>
</feature>
<dbReference type="InterPro" id="IPR001123">
    <property type="entry name" value="LeuE-type"/>
</dbReference>
<dbReference type="Pfam" id="PF01810">
    <property type="entry name" value="LysE"/>
    <property type="match status" value="1"/>
</dbReference>
<dbReference type="Proteomes" id="UP000199310">
    <property type="component" value="Unassembled WGS sequence"/>
</dbReference>
<feature type="transmembrane region" description="Helical" evidence="6">
    <location>
        <begin position="6"/>
        <end position="28"/>
    </location>
</feature>
<evidence type="ECO:0000313" key="7">
    <source>
        <dbReference type="EMBL" id="SEW53493.1"/>
    </source>
</evidence>
<reference evidence="8" key="1">
    <citation type="submission" date="2016-10" db="EMBL/GenBank/DDBJ databases">
        <authorList>
            <person name="Varghese N."/>
            <person name="Submissions S."/>
        </authorList>
    </citation>
    <scope>NUCLEOTIDE SEQUENCE [LARGE SCALE GENOMIC DNA]</scope>
    <source>
        <strain evidence="8">DSM 3695</strain>
    </source>
</reference>
<comment type="subcellular location">
    <subcellularLocation>
        <location evidence="1">Cell membrane</location>
        <topology evidence="1">Multi-pass membrane protein</topology>
    </subcellularLocation>
</comment>
<keyword evidence="4 6" id="KW-1133">Transmembrane helix</keyword>
<organism evidence="7 8">
    <name type="scientific">Chitinophaga arvensicola</name>
    <dbReference type="NCBI Taxonomy" id="29529"/>
    <lineage>
        <taxon>Bacteria</taxon>
        <taxon>Pseudomonadati</taxon>
        <taxon>Bacteroidota</taxon>
        <taxon>Chitinophagia</taxon>
        <taxon>Chitinophagales</taxon>
        <taxon>Chitinophagaceae</taxon>
        <taxon>Chitinophaga</taxon>
    </lineage>
</organism>
<dbReference type="GO" id="GO:0015171">
    <property type="term" value="F:amino acid transmembrane transporter activity"/>
    <property type="evidence" value="ECO:0007669"/>
    <property type="project" value="TreeGrafter"/>
</dbReference>
<evidence type="ECO:0000256" key="6">
    <source>
        <dbReference type="SAM" id="Phobius"/>
    </source>
</evidence>
<dbReference type="OrthoDB" id="9784202at2"/>
<evidence type="ECO:0000256" key="1">
    <source>
        <dbReference type="ARBA" id="ARBA00004651"/>
    </source>
</evidence>
<dbReference type="STRING" id="29529.SAMN04488122_5499"/>
<feature type="transmembrane region" description="Helical" evidence="6">
    <location>
        <begin position="184"/>
        <end position="205"/>
    </location>
</feature>
<dbReference type="GO" id="GO:0005886">
    <property type="term" value="C:plasma membrane"/>
    <property type="evidence" value="ECO:0007669"/>
    <property type="project" value="UniProtKB-SubCell"/>
</dbReference>
<keyword evidence="5 6" id="KW-0472">Membrane</keyword>
<evidence type="ECO:0000256" key="3">
    <source>
        <dbReference type="ARBA" id="ARBA00022692"/>
    </source>
</evidence>
<dbReference type="AlphaFoldDB" id="A0A1I0SCG6"/>